<dbReference type="EMBL" id="JACIGE010000003">
    <property type="protein sequence ID" value="MBB4246941.1"/>
    <property type="molecule type" value="Genomic_DNA"/>
</dbReference>
<evidence type="ECO:0000313" key="7">
    <source>
        <dbReference type="Proteomes" id="UP000587070"/>
    </source>
</evidence>
<sequence>MSSRLRKTALVLSGGGARAAYQVGVLQAIAEIQPEPLCNPFPIICGTSAGGVNAGVLAVQADNFSLAVGRLSEVWRNFRPQHVYRADVPGVAANALRWLSGLFFGAFIPSGGLSMLDNRPLQKLLEQHLDFANIRSNIERGALDAIAITCSGYTSGQSCSFFEAGPQVAGWNRLQRVGIKCAISVEHLMASTAIPFIFPAYKVHREYFGDGSIRQIAPVSPALHLGADRVMVIGTASVRAQAPERTRGDGRPTLAQVAGHVMSSIFLDGLSVDIERIEHINRTISLTLRGDPCEAGLPLRRVDVMVLTPSKALEGIAQKHVHRLPFAIRLLMRVFGAMRRSGGNLASYLLFEQVYCRELMQLGYQDAIARREEITAFLEGKMSPVHVALLPHAGANAS</sequence>
<accession>A0A840G6C1</accession>
<evidence type="ECO:0000256" key="2">
    <source>
        <dbReference type="ARBA" id="ARBA00022963"/>
    </source>
</evidence>
<dbReference type="RefSeq" id="WP_200384450.1">
    <property type="nucleotide sequence ID" value="NZ_JACIGE010000003.1"/>
</dbReference>
<evidence type="ECO:0000259" key="5">
    <source>
        <dbReference type="PROSITE" id="PS51635"/>
    </source>
</evidence>
<dbReference type="GO" id="GO:0016042">
    <property type="term" value="P:lipid catabolic process"/>
    <property type="evidence" value="ECO:0007669"/>
    <property type="project" value="UniProtKB-UniRule"/>
</dbReference>
<proteinExistence type="predicted"/>
<evidence type="ECO:0000256" key="1">
    <source>
        <dbReference type="ARBA" id="ARBA00022801"/>
    </source>
</evidence>
<keyword evidence="1 4" id="KW-0378">Hydrolase</keyword>
<reference evidence="6 7" key="1">
    <citation type="submission" date="2020-08" db="EMBL/GenBank/DDBJ databases">
        <title>Genome sequencing of Purple Non-Sulfur Bacteria from various extreme environments.</title>
        <authorList>
            <person name="Mayer M."/>
        </authorList>
    </citation>
    <scope>NUCLEOTIDE SEQUENCE [LARGE SCALE GENOMIC DNA]</scope>
    <source>
        <strain evidence="6 7">2761</strain>
    </source>
</reference>
<keyword evidence="3 4" id="KW-0443">Lipid metabolism</keyword>
<dbReference type="InterPro" id="IPR050301">
    <property type="entry name" value="NTE"/>
</dbReference>
<feature type="active site" description="Proton acceptor" evidence="4">
    <location>
        <position position="210"/>
    </location>
</feature>
<comment type="caution">
    <text evidence="6">The sequence shown here is derived from an EMBL/GenBank/DDBJ whole genome shotgun (WGS) entry which is preliminary data.</text>
</comment>
<keyword evidence="7" id="KW-1185">Reference proteome</keyword>
<name>A0A840G6C1_RHOTE</name>
<dbReference type="Proteomes" id="UP000587070">
    <property type="component" value="Unassembled WGS sequence"/>
</dbReference>
<keyword evidence="2 4" id="KW-0442">Lipid degradation</keyword>
<protein>
    <submittedName>
        <fullName evidence="6">NTE family protein</fullName>
    </submittedName>
</protein>
<dbReference type="PANTHER" id="PTHR14226">
    <property type="entry name" value="NEUROPATHY TARGET ESTERASE/SWISS CHEESE D.MELANOGASTER"/>
    <property type="match status" value="1"/>
</dbReference>
<gene>
    <name evidence="6" type="ORF">GGD90_001304</name>
</gene>
<evidence type="ECO:0000256" key="3">
    <source>
        <dbReference type="ARBA" id="ARBA00023098"/>
    </source>
</evidence>
<dbReference type="SUPFAM" id="SSF52151">
    <property type="entry name" value="FabD/lysophospholipase-like"/>
    <property type="match status" value="1"/>
</dbReference>
<dbReference type="GO" id="GO:0016787">
    <property type="term" value="F:hydrolase activity"/>
    <property type="evidence" value="ECO:0007669"/>
    <property type="project" value="UniProtKB-UniRule"/>
</dbReference>
<dbReference type="InterPro" id="IPR002641">
    <property type="entry name" value="PNPLA_dom"/>
</dbReference>
<dbReference type="PANTHER" id="PTHR14226:SF57">
    <property type="entry name" value="BLR7027 PROTEIN"/>
    <property type="match status" value="1"/>
</dbReference>
<comment type="caution">
    <text evidence="4">Lacks conserved residue(s) required for the propagation of feature annotation.</text>
</comment>
<dbReference type="AlphaFoldDB" id="A0A840G6C1"/>
<dbReference type="Pfam" id="PF01734">
    <property type="entry name" value="Patatin"/>
    <property type="match status" value="1"/>
</dbReference>
<feature type="short sequence motif" description="GXSXG" evidence="4">
    <location>
        <begin position="46"/>
        <end position="50"/>
    </location>
</feature>
<dbReference type="InterPro" id="IPR016035">
    <property type="entry name" value="Acyl_Trfase/lysoPLipase"/>
</dbReference>
<evidence type="ECO:0000313" key="6">
    <source>
        <dbReference type="EMBL" id="MBB4246941.1"/>
    </source>
</evidence>
<dbReference type="PROSITE" id="PS51635">
    <property type="entry name" value="PNPLA"/>
    <property type="match status" value="1"/>
</dbReference>
<feature type="domain" description="PNPLA" evidence="5">
    <location>
        <begin position="10"/>
        <end position="223"/>
    </location>
</feature>
<feature type="active site" description="Nucleophile" evidence="4">
    <location>
        <position position="48"/>
    </location>
</feature>
<organism evidence="6 7">
    <name type="scientific">Rhodocyclus tenuis</name>
    <name type="common">Rhodospirillum tenue</name>
    <dbReference type="NCBI Taxonomy" id="1066"/>
    <lineage>
        <taxon>Bacteria</taxon>
        <taxon>Pseudomonadati</taxon>
        <taxon>Pseudomonadota</taxon>
        <taxon>Betaproteobacteria</taxon>
        <taxon>Rhodocyclales</taxon>
        <taxon>Rhodocyclaceae</taxon>
        <taxon>Rhodocyclus</taxon>
    </lineage>
</organism>
<evidence type="ECO:0000256" key="4">
    <source>
        <dbReference type="PROSITE-ProRule" id="PRU01161"/>
    </source>
</evidence>
<dbReference type="Gene3D" id="3.40.1090.10">
    <property type="entry name" value="Cytosolic phospholipase A2 catalytic domain"/>
    <property type="match status" value="1"/>
</dbReference>